<dbReference type="GO" id="GO:0005829">
    <property type="term" value="C:cytosol"/>
    <property type="evidence" value="ECO:0007669"/>
    <property type="project" value="TreeGrafter"/>
</dbReference>
<evidence type="ECO:0000313" key="5">
    <source>
        <dbReference type="Proteomes" id="UP000184050"/>
    </source>
</evidence>
<protein>
    <submittedName>
        <fullName evidence="4">tRNA (Cytidine/uridine-2'-O-)-methyltransferase/RNA methyltransferase, TrmH family</fullName>
    </submittedName>
</protein>
<keyword evidence="1 4" id="KW-0489">Methyltransferase</keyword>
<dbReference type="Gene3D" id="3.40.1280.10">
    <property type="match status" value="1"/>
</dbReference>
<name>A0A1M6KG86_9BACT</name>
<evidence type="ECO:0000256" key="2">
    <source>
        <dbReference type="ARBA" id="ARBA00022679"/>
    </source>
</evidence>
<dbReference type="InterPro" id="IPR004441">
    <property type="entry name" value="rRNA_MeTrfase_TrmH"/>
</dbReference>
<dbReference type="Proteomes" id="UP000184050">
    <property type="component" value="Unassembled WGS sequence"/>
</dbReference>
<gene>
    <name evidence="4" type="ORF">SAMN05444280_12333</name>
</gene>
<dbReference type="GO" id="GO:0006396">
    <property type="term" value="P:RNA processing"/>
    <property type="evidence" value="ECO:0007669"/>
    <property type="project" value="InterPro"/>
</dbReference>
<dbReference type="RefSeq" id="WP_073170804.1">
    <property type="nucleotide sequence ID" value="NZ_FQZE01000023.1"/>
</dbReference>
<dbReference type="InterPro" id="IPR029028">
    <property type="entry name" value="Alpha/beta_knot_MTases"/>
</dbReference>
<feature type="domain" description="tRNA/rRNA methyltransferase SpoU type" evidence="3">
    <location>
        <begin position="23"/>
        <end position="160"/>
    </location>
</feature>
<dbReference type="InterPro" id="IPR001537">
    <property type="entry name" value="SpoU_MeTrfase"/>
</dbReference>
<dbReference type="SUPFAM" id="SSF75217">
    <property type="entry name" value="alpha/beta knot"/>
    <property type="match status" value="1"/>
</dbReference>
<dbReference type="PANTHER" id="PTHR46429">
    <property type="entry name" value="23S RRNA (GUANOSINE-2'-O-)-METHYLTRANSFERASE RLMB"/>
    <property type="match status" value="1"/>
</dbReference>
<evidence type="ECO:0000256" key="1">
    <source>
        <dbReference type="ARBA" id="ARBA00022603"/>
    </source>
</evidence>
<dbReference type="InterPro" id="IPR029026">
    <property type="entry name" value="tRNA_m1G_MTases_N"/>
</dbReference>
<dbReference type="GO" id="GO:0008173">
    <property type="term" value="F:RNA methyltransferase activity"/>
    <property type="evidence" value="ECO:0007669"/>
    <property type="project" value="InterPro"/>
</dbReference>
<evidence type="ECO:0000313" key="4">
    <source>
        <dbReference type="EMBL" id="SHJ57872.1"/>
    </source>
</evidence>
<evidence type="ECO:0000259" key="3">
    <source>
        <dbReference type="Pfam" id="PF00588"/>
    </source>
</evidence>
<keyword evidence="2 4" id="KW-0808">Transferase</keyword>
<dbReference type="CDD" id="cd18082">
    <property type="entry name" value="SpoU-like_family"/>
    <property type="match status" value="1"/>
</dbReference>
<proteinExistence type="predicted"/>
<organism evidence="4 5">
    <name type="scientific">Tangfeifania diversioriginum</name>
    <dbReference type="NCBI Taxonomy" id="1168035"/>
    <lineage>
        <taxon>Bacteria</taxon>
        <taxon>Pseudomonadati</taxon>
        <taxon>Bacteroidota</taxon>
        <taxon>Bacteroidia</taxon>
        <taxon>Marinilabiliales</taxon>
        <taxon>Prolixibacteraceae</taxon>
        <taxon>Tangfeifania</taxon>
    </lineage>
</organism>
<accession>A0A1M6KG86</accession>
<dbReference type="AlphaFoldDB" id="A0A1M6KG86"/>
<reference evidence="4 5" key="1">
    <citation type="submission" date="2016-11" db="EMBL/GenBank/DDBJ databases">
        <authorList>
            <person name="Jaros S."/>
            <person name="Januszkiewicz K."/>
            <person name="Wedrychowicz H."/>
        </authorList>
    </citation>
    <scope>NUCLEOTIDE SEQUENCE [LARGE SCALE GENOMIC DNA]</scope>
    <source>
        <strain evidence="4 5">DSM 27063</strain>
    </source>
</reference>
<sequence>MNTNSVRFFQEKQLNPVSQNCELILAAWEIKNPSNLGQTIRLAHNAGAQKVYFINNCPVFRESKIKKTAGFSFDQMNWKILSEEEFFAGIEEDQQLVVLETCSGSENIFEADLPEKIILLAGNESHGLPPEIIQKSKKKIFIPMPGGCKSMNISHALAVASFEWYRQQTV</sequence>
<dbReference type="GO" id="GO:0003723">
    <property type="term" value="F:RNA binding"/>
    <property type="evidence" value="ECO:0007669"/>
    <property type="project" value="InterPro"/>
</dbReference>
<dbReference type="EMBL" id="FQZE01000023">
    <property type="protein sequence ID" value="SHJ57872.1"/>
    <property type="molecule type" value="Genomic_DNA"/>
</dbReference>
<dbReference type="PANTHER" id="PTHR46429:SF2">
    <property type="entry name" value="TRNA_RRNA METHYLTRANSFERASE"/>
    <property type="match status" value="1"/>
</dbReference>
<keyword evidence="5" id="KW-1185">Reference proteome</keyword>
<dbReference type="OrthoDB" id="9795352at2"/>
<dbReference type="STRING" id="1168035.SAMN05444280_12333"/>
<dbReference type="Pfam" id="PF00588">
    <property type="entry name" value="SpoU_methylase"/>
    <property type="match status" value="1"/>
</dbReference>
<dbReference type="GO" id="GO:0032259">
    <property type="term" value="P:methylation"/>
    <property type="evidence" value="ECO:0007669"/>
    <property type="project" value="UniProtKB-KW"/>
</dbReference>